<sequence>MNASIAPNRDLLHPKFESYKLSLKSALTFSASEIESIDLRFLPPNAFSKLEIQLSSLHNCLFQDRFCPSHLFYITSSGKVKCVIIPQSKEHFQSGRTVFVIPAQVSTKRVSACNVSLKFLQDYVLLADGFRGLYLMESSERLSDIFPCWEVVFEKQLDLASESGYLIDAVQTKTAAGEPQVDCILLSVIKSNGEKSCVHIDWFTIACSSSEWRVSRLRRLACSVFPDYVAFEGGPFTLAVRSTQPLVPLFDSAKPAINSLTPSSSPVEVVASDLGSTVSRFTWTQSLPSMPQGDSCLLNVLVKLSDNQQLANPKTAIDVVCRPCETSADGANMKFHRLELRVQTDKGSVQLCNARLFAPIRPSNTMWTYDRETNCIDITLVKEEAGTWPRLFAEPDEEMRLGVRYDDESLPAVTTNAPDEPMQSCFNVEQLEDVDMVQEADDEEAVMQRIDGESLKTVLKAEMIGHQKLYVALTSPVESSVNQPSQLLCTRYDVDGLVWAPQPDNQEHPWVHVATLQAFGYVLASKQNRRFVASPPLDVSQFSHVPFVAVTDMSRHVYIYWQPNPTKDSLTELRHRQLNNEELGSGVVHTSWQQVVSLPDAEEVIGFAAVATNPYSACVVATRKNLHLICLDEEDQ</sequence>
<evidence type="ECO:0000256" key="1">
    <source>
        <dbReference type="ARBA" id="ARBA00004123"/>
    </source>
</evidence>
<accession>A0A5K3F3D0</accession>
<evidence type="ECO:0000256" key="4">
    <source>
        <dbReference type="ARBA" id="ARBA00022490"/>
    </source>
</evidence>
<proteinExistence type="predicted"/>
<dbReference type="SUPFAM" id="SSF49764">
    <property type="entry name" value="HSP20-like chaperones"/>
    <property type="match status" value="1"/>
</dbReference>
<reference evidence="7" key="1">
    <citation type="submission" date="2019-11" db="UniProtKB">
        <authorList>
            <consortium name="WormBaseParasite"/>
        </authorList>
    </citation>
    <scope>IDENTIFICATION</scope>
</reference>
<dbReference type="Gene3D" id="2.60.40.790">
    <property type="match status" value="1"/>
</dbReference>
<evidence type="ECO:0000256" key="5">
    <source>
        <dbReference type="ARBA" id="ARBA00023242"/>
    </source>
</evidence>
<feature type="domain" description="CS" evidence="6">
    <location>
        <begin position="276"/>
        <end position="392"/>
    </location>
</feature>
<dbReference type="GO" id="GO:0005737">
    <property type="term" value="C:cytoplasm"/>
    <property type="evidence" value="ECO:0007669"/>
    <property type="project" value="UniProtKB-SubCell"/>
</dbReference>
<keyword evidence="5" id="KW-0539">Nucleus</keyword>
<comment type="subcellular location">
    <subcellularLocation>
        <location evidence="2">Cytoplasm</location>
    </subcellularLocation>
    <subcellularLocation>
        <location evidence="1">Nucleus</location>
    </subcellularLocation>
</comment>
<dbReference type="PANTHER" id="PTHR21664">
    <property type="entry name" value="CHRONIC MYELOGENOUS LEUKEMIA TUMOR ANTIGEN 66"/>
    <property type="match status" value="1"/>
</dbReference>
<keyword evidence="4" id="KW-0963">Cytoplasm</keyword>
<evidence type="ECO:0000256" key="3">
    <source>
        <dbReference type="ARBA" id="ARBA00018915"/>
    </source>
</evidence>
<dbReference type="InterPro" id="IPR007052">
    <property type="entry name" value="CS_dom"/>
</dbReference>
<dbReference type="GO" id="GO:0005634">
    <property type="term" value="C:nucleus"/>
    <property type="evidence" value="ECO:0007669"/>
    <property type="project" value="UniProtKB-SubCell"/>
</dbReference>
<evidence type="ECO:0000313" key="7">
    <source>
        <dbReference type="WBParaSite" id="MCU_004606-RA"/>
    </source>
</evidence>
<dbReference type="InterPro" id="IPR008978">
    <property type="entry name" value="HSP20-like_chaperone"/>
</dbReference>
<dbReference type="InterPro" id="IPR037895">
    <property type="entry name" value="NUDCD1"/>
</dbReference>
<organism evidence="7">
    <name type="scientific">Mesocestoides corti</name>
    <name type="common">Flatworm</name>
    <dbReference type="NCBI Taxonomy" id="53468"/>
    <lineage>
        <taxon>Eukaryota</taxon>
        <taxon>Metazoa</taxon>
        <taxon>Spiralia</taxon>
        <taxon>Lophotrochozoa</taxon>
        <taxon>Platyhelminthes</taxon>
        <taxon>Cestoda</taxon>
        <taxon>Eucestoda</taxon>
        <taxon>Cyclophyllidea</taxon>
        <taxon>Mesocestoididae</taxon>
        <taxon>Mesocestoides</taxon>
    </lineage>
</organism>
<dbReference type="CDD" id="cd06463">
    <property type="entry name" value="p23_like"/>
    <property type="match status" value="1"/>
</dbReference>
<name>A0A5K3F3D0_MESCO</name>
<evidence type="ECO:0000259" key="6">
    <source>
        <dbReference type="PROSITE" id="PS51203"/>
    </source>
</evidence>
<dbReference type="PROSITE" id="PS51203">
    <property type="entry name" value="CS"/>
    <property type="match status" value="1"/>
</dbReference>
<dbReference type="WBParaSite" id="MCU_004606-RA">
    <property type="protein sequence ID" value="MCU_004606-RA"/>
    <property type="gene ID" value="MCU_004606"/>
</dbReference>
<protein>
    <recommendedName>
        <fullName evidence="3">NudC domain-containing protein 1</fullName>
    </recommendedName>
</protein>
<dbReference type="AlphaFoldDB" id="A0A5K3F3D0"/>
<dbReference type="PANTHER" id="PTHR21664:SF1">
    <property type="entry name" value="NUDC DOMAIN-CONTAINING PROTEIN 1"/>
    <property type="match status" value="1"/>
</dbReference>
<evidence type="ECO:0000256" key="2">
    <source>
        <dbReference type="ARBA" id="ARBA00004496"/>
    </source>
</evidence>